<dbReference type="EC" id="2.7.11.1" evidence="2"/>
<evidence type="ECO:0000256" key="7">
    <source>
        <dbReference type="ARBA" id="ARBA00022840"/>
    </source>
</evidence>
<evidence type="ECO:0000259" key="12">
    <source>
        <dbReference type="PROSITE" id="PS50011"/>
    </source>
</evidence>
<evidence type="ECO:0000256" key="3">
    <source>
        <dbReference type="ARBA" id="ARBA00022527"/>
    </source>
</evidence>
<keyword evidence="6 13" id="KW-0418">Kinase</keyword>
<comment type="catalytic activity">
    <reaction evidence="8">
        <text>L-threonyl-[protein] + ATP = O-phospho-L-threonyl-[protein] + ADP + H(+)</text>
        <dbReference type="Rhea" id="RHEA:46608"/>
        <dbReference type="Rhea" id="RHEA-COMP:11060"/>
        <dbReference type="Rhea" id="RHEA-COMP:11605"/>
        <dbReference type="ChEBI" id="CHEBI:15378"/>
        <dbReference type="ChEBI" id="CHEBI:30013"/>
        <dbReference type="ChEBI" id="CHEBI:30616"/>
        <dbReference type="ChEBI" id="CHEBI:61977"/>
        <dbReference type="ChEBI" id="CHEBI:456216"/>
        <dbReference type="EC" id="2.7.11.1"/>
    </reaction>
</comment>
<evidence type="ECO:0000313" key="14">
    <source>
        <dbReference type="Proteomes" id="UP000886611"/>
    </source>
</evidence>
<dbReference type="Pfam" id="PF00069">
    <property type="entry name" value="Pkinase"/>
    <property type="match status" value="1"/>
</dbReference>
<dbReference type="FunFam" id="1.10.510.10:FF:001332">
    <property type="entry name" value="Serine/threonine-protein kinase Nek1"/>
    <property type="match status" value="1"/>
</dbReference>
<dbReference type="AlphaFoldDB" id="A0A8X7XA95"/>
<evidence type="ECO:0000256" key="1">
    <source>
        <dbReference type="ARBA" id="ARBA00010886"/>
    </source>
</evidence>
<protein>
    <recommendedName>
        <fullName evidence="2">non-specific serine/threonine protein kinase</fullName>
        <ecNumber evidence="2">2.7.11.1</ecNumber>
    </recommendedName>
</protein>
<evidence type="ECO:0000256" key="4">
    <source>
        <dbReference type="ARBA" id="ARBA00022679"/>
    </source>
</evidence>
<dbReference type="InterPro" id="IPR008271">
    <property type="entry name" value="Ser/Thr_kinase_AS"/>
</dbReference>
<feature type="domain" description="Protein kinase" evidence="12">
    <location>
        <begin position="90"/>
        <end position="348"/>
    </location>
</feature>
<dbReference type="PROSITE" id="PS00107">
    <property type="entry name" value="PROTEIN_KINASE_ATP"/>
    <property type="match status" value="1"/>
</dbReference>
<dbReference type="PROSITE" id="PS00108">
    <property type="entry name" value="PROTEIN_KINASE_ST"/>
    <property type="match status" value="1"/>
</dbReference>
<feature type="region of interest" description="Disordered" evidence="11">
    <location>
        <begin position="578"/>
        <end position="609"/>
    </location>
</feature>
<dbReference type="InterPro" id="IPR051131">
    <property type="entry name" value="NEK_Ser/Thr_kinase_NIMA"/>
</dbReference>
<comment type="catalytic activity">
    <reaction evidence="9">
        <text>L-seryl-[protein] + ATP = O-phospho-L-seryl-[protein] + ADP + H(+)</text>
        <dbReference type="Rhea" id="RHEA:17989"/>
        <dbReference type="Rhea" id="RHEA-COMP:9863"/>
        <dbReference type="Rhea" id="RHEA-COMP:11604"/>
        <dbReference type="ChEBI" id="CHEBI:15378"/>
        <dbReference type="ChEBI" id="CHEBI:29999"/>
        <dbReference type="ChEBI" id="CHEBI:30616"/>
        <dbReference type="ChEBI" id="CHEBI:83421"/>
        <dbReference type="ChEBI" id="CHEBI:456216"/>
        <dbReference type="EC" id="2.7.11.1"/>
    </reaction>
</comment>
<organism evidence="13 14">
    <name type="scientific">Polypterus senegalus</name>
    <name type="common">Senegal bichir</name>
    <dbReference type="NCBI Taxonomy" id="55291"/>
    <lineage>
        <taxon>Eukaryota</taxon>
        <taxon>Metazoa</taxon>
        <taxon>Chordata</taxon>
        <taxon>Craniata</taxon>
        <taxon>Vertebrata</taxon>
        <taxon>Euteleostomi</taxon>
        <taxon>Actinopterygii</taxon>
        <taxon>Polypteriformes</taxon>
        <taxon>Polypteridae</taxon>
        <taxon>Polypterus</taxon>
    </lineage>
</organism>
<feature type="compositionally biased region" description="Basic and acidic residues" evidence="11">
    <location>
        <begin position="578"/>
        <end position="591"/>
    </location>
</feature>
<sequence>MDSLSFRQVRHLWHTQEGATPTNSKTIEYDDNSQSHVHQLGHDDTEKPASLIFVCRRGHKHFQATLTVHRGMFLVEIIKFSNPKNAMDIYEKVLTIGRGASAEVFLMKHGEVKKLFAVKRIQIDSSKKTRTRDAVLQEAEILRKLKHPHIVTCQDHFFDPENEFIYIVMDYCDGGTLDDRVKSRDGQNYFSENETMRWFVQLAMAVQYIHSIKILHRDIKTSNVFLTKKGVVKLGDFGISKIMSSTLDMASTCVGTPSYLSPELCQDVPYSSKSDIWALGCLLFEICSLKPPFDAKNLISLFYKIVKGEYSKVPDVFSENLHSLIQMMLNVVPEERPSASCILNVPYVQEHLAMFIKEQESQLTIHHLASRRSGKISVGNDEAAFLRSKTAFCNTDKEGKDFRAVSAPPFCHDESKDIDLSADIDDREYAASLGDNAEYSEDFDDQDSLSSIEEQLDDELPVTVQNEEIPEELEVANDEVDFNYPDDFEEPEEDSLTEVVVNARNAMEVAAENDAFHEERERGQEGALSATLKTIRNKCIVGTLLASRRGALRAPVSGGQVPGGVVLSARRGLGLWKKGKEGQKHCQDTHPECPAGLRTRSAPAPSDSP</sequence>
<name>A0A8X7XA95_POLSE</name>
<feature type="non-terminal residue" evidence="13">
    <location>
        <position position="609"/>
    </location>
</feature>
<evidence type="ECO:0000256" key="10">
    <source>
        <dbReference type="PROSITE-ProRule" id="PRU10141"/>
    </source>
</evidence>
<dbReference type="EMBL" id="JAATIS010003638">
    <property type="protein sequence ID" value="KAG2464168.1"/>
    <property type="molecule type" value="Genomic_DNA"/>
</dbReference>
<dbReference type="PANTHER" id="PTHR44899">
    <property type="entry name" value="CAMK FAMILY PROTEIN KINASE"/>
    <property type="match status" value="1"/>
</dbReference>
<dbReference type="Gene3D" id="1.10.510.10">
    <property type="entry name" value="Transferase(Phosphotransferase) domain 1"/>
    <property type="match status" value="1"/>
</dbReference>
<dbReference type="InterPro" id="IPR000719">
    <property type="entry name" value="Prot_kinase_dom"/>
</dbReference>
<dbReference type="CDD" id="cd08215">
    <property type="entry name" value="STKc_Nek"/>
    <property type="match status" value="1"/>
</dbReference>
<keyword evidence="14" id="KW-1185">Reference proteome</keyword>
<gene>
    <name evidence="13" type="primary">Nek4_0</name>
    <name evidence="13" type="ORF">GTO96_0002715</name>
</gene>
<proteinExistence type="inferred from homology"/>
<keyword evidence="4" id="KW-0808">Transferase</keyword>
<dbReference type="PANTHER" id="PTHR44899:SF3">
    <property type="entry name" value="SERINE_THREONINE-PROTEIN KINASE NEK1"/>
    <property type="match status" value="1"/>
</dbReference>
<evidence type="ECO:0000313" key="13">
    <source>
        <dbReference type="EMBL" id="KAG2464168.1"/>
    </source>
</evidence>
<evidence type="ECO:0000256" key="8">
    <source>
        <dbReference type="ARBA" id="ARBA00047899"/>
    </source>
</evidence>
<comment type="caution">
    <text evidence="13">The sequence shown here is derived from an EMBL/GenBank/DDBJ whole genome shotgun (WGS) entry which is preliminary data.</text>
</comment>
<evidence type="ECO:0000256" key="6">
    <source>
        <dbReference type="ARBA" id="ARBA00022777"/>
    </source>
</evidence>
<comment type="similarity">
    <text evidence="1">Belongs to the protein kinase superfamily. NEK Ser/Thr protein kinase family. NIMA subfamily.</text>
</comment>
<dbReference type="GO" id="GO:0004674">
    <property type="term" value="F:protein serine/threonine kinase activity"/>
    <property type="evidence" value="ECO:0007669"/>
    <property type="project" value="UniProtKB-KW"/>
</dbReference>
<keyword evidence="3" id="KW-0723">Serine/threonine-protein kinase</keyword>
<dbReference type="InterPro" id="IPR017441">
    <property type="entry name" value="Protein_kinase_ATP_BS"/>
</dbReference>
<feature type="binding site" evidence="10">
    <location>
        <position position="119"/>
    </location>
    <ligand>
        <name>ATP</name>
        <dbReference type="ChEBI" id="CHEBI:30616"/>
    </ligand>
</feature>
<dbReference type="PROSITE" id="PS50011">
    <property type="entry name" value="PROTEIN_KINASE_DOM"/>
    <property type="match status" value="1"/>
</dbReference>
<reference evidence="13 14" key="1">
    <citation type="journal article" date="2021" name="Cell">
        <title>Tracing the genetic footprints of vertebrate landing in non-teleost ray-finned fishes.</title>
        <authorList>
            <person name="Bi X."/>
            <person name="Wang K."/>
            <person name="Yang L."/>
            <person name="Pan H."/>
            <person name="Jiang H."/>
            <person name="Wei Q."/>
            <person name="Fang M."/>
            <person name="Yu H."/>
            <person name="Zhu C."/>
            <person name="Cai Y."/>
            <person name="He Y."/>
            <person name="Gan X."/>
            <person name="Zeng H."/>
            <person name="Yu D."/>
            <person name="Zhu Y."/>
            <person name="Jiang H."/>
            <person name="Qiu Q."/>
            <person name="Yang H."/>
            <person name="Zhang Y.E."/>
            <person name="Wang W."/>
            <person name="Zhu M."/>
            <person name="He S."/>
            <person name="Zhang G."/>
        </authorList>
    </citation>
    <scope>NUCLEOTIDE SEQUENCE [LARGE SCALE GENOMIC DNA]</scope>
    <source>
        <strain evidence="13">Bchr_013</strain>
    </source>
</reference>
<dbReference type="SUPFAM" id="SSF56112">
    <property type="entry name" value="Protein kinase-like (PK-like)"/>
    <property type="match status" value="1"/>
</dbReference>
<evidence type="ECO:0000256" key="2">
    <source>
        <dbReference type="ARBA" id="ARBA00012513"/>
    </source>
</evidence>
<evidence type="ECO:0000256" key="11">
    <source>
        <dbReference type="SAM" id="MobiDB-lite"/>
    </source>
</evidence>
<evidence type="ECO:0000256" key="5">
    <source>
        <dbReference type="ARBA" id="ARBA00022741"/>
    </source>
</evidence>
<evidence type="ECO:0000256" key="9">
    <source>
        <dbReference type="ARBA" id="ARBA00048679"/>
    </source>
</evidence>
<feature type="non-terminal residue" evidence="13">
    <location>
        <position position="1"/>
    </location>
</feature>
<dbReference type="GO" id="GO:0005524">
    <property type="term" value="F:ATP binding"/>
    <property type="evidence" value="ECO:0007669"/>
    <property type="project" value="UniProtKB-UniRule"/>
</dbReference>
<keyword evidence="7 10" id="KW-0067">ATP-binding</keyword>
<accession>A0A8X7XA95</accession>
<dbReference type="Proteomes" id="UP000886611">
    <property type="component" value="Unassembled WGS sequence"/>
</dbReference>
<keyword evidence="5 10" id="KW-0547">Nucleotide-binding</keyword>
<dbReference type="SMART" id="SM00220">
    <property type="entry name" value="S_TKc"/>
    <property type="match status" value="1"/>
</dbReference>
<dbReference type="InterPro" id="IPR011009">
    <property type="entry name" value="Kinase-like_dom_sf"/>
</dbReference>